<evidence type="ECO:0000256" key="1">
    <source>
        <dbReference type="ARBA" id="ARBA00001933"/>
    </source>
</evidence>
<keyword evidence="3 9" id="KW-0028">Amino-acid biosynthesis</keyword>
<evidence type="ECO:0000256" key="8">
    <source>
        <dbReference type="PIRSR" id="PIRSR605856-51"/>
    </source>
</evidence>
<proteinExistence type="inferred from homology"/>
<keyword evidence="4 9" id="KW-0808">Transferase</keyword>
<dbReference type="Proteomes" id="UP000046393">
    <property type="component" value="Unplaced"/>
</dbReference>
<name>A0A0N5AIP0_9BILA</name>
<evidence type="ECO:0000256" key="3">
    <source>
        <dbReference type="ARBA" id="ARBA00022605"/>
    </source>
</evidence>
<dbReference type="InterPro" id="IPR005859">
    <property type="entry name" value="CysK"/>
</dbReference>
<dbReference type="EC" id="2.5.1.47" evidence="9"/>
<feature type="binding site" evidence="7">
    <location>
        <begin position="179"/>
        <end position="183"/>
    </location>
    <ligand>
        <name>pyridoxal 5'-phosphate</name>
        <dbReference type="ChEBI" id="CHEBI:597326"/>
    </ligand>
</feature>
<comment type="cofactor">
    <cofactor evidence="1 7 9">
        <name>pyridoxal 5'-phosphate</name>
        <dbReference type="ChEBI" id="CHEBI:597326"/>
    </cofactor>
</comment>
<dbReference type="InterPro" id="IPR036052">
    <property type="entry name" value="TrpB-like_PALP_sf"/>
</dbReference>
<feature type="domain" description="Tryptophan synthase beta chain-like PALP" evidence="10">
    <location>
        <begin position="9"/>
        <end position="294"/>
    </location>
</feature>
<keyword evidence="11" id="KW-1185">Reference proteome</keyword>
<dbReference type="InterPro" id="IPR005856">
    <property type="entry name" value="Cys_synth"/>
</dbReference>
<feature type="modified residue" description="N6-(pyridoxal phosphate)lysine" evidence="8">
    <location>
        <position position="44"/>
    </location>
</feature>
<evidence type="ECO:0000259" key="10">
    <source>
        <dbReference type="Pfam" id="PF00291"/>
    </source>
</evidence>
<evidence type="ECO:0000256" key="2">
    <source>
        <dbReference type="ARBA" id="ARBA00007103"/>
    </source>
</evidence>
<evidence type="ECO:0000313" key="11">
    <source>
        <dbReference type="Proteomes" id="UP000046393"/>
    </source>
</evidence>
<dbReference type="WBParaSite" id="SMUV_0000429201-mRNA-1">
    <property type="protein sequence ID" value="SMUV_0000429201-mRNA-1"/>
    <property type="gene ID" value="SMUV_0000429201"/>
</dbReference>
<sequence>MEIANNVCEAVGNTPMVYLNKVTAGCKAKVAVKLEYLNPACSIKDRVAVSMINAAEKEGKIKPRISTIIEPTSGNTGIGLAMVCACKGYNLILTMPETMSIERRSVIMAYGASVVLTEAAKGMEGSVDMANELAAKIPNSFIPLQFENYANSKVHYETTGPEIWKQSMGKVDIAVFSVGTGGTLTGAGKFLKEKNSKIEIYAIEPKESQALVGGPIGSHKIQGIGANFIPKILDTGIYKDVLHVPSDDALKMSRRLAREEGILCGISSGANVCAAIELAKKSENSGKLIVTVLPSFGERYLSSVLYSEIKDEAQELSAEPIDDALIRIKNHSTK</sequence>
<protein>
    <recommendedName>
        <fullName evidence="9">Cysteine synthase</fullName>
        <ecNumber evidence="9">2.5.1.47</ecNumber>
    </recommendedName>
</protein>
<feature type="binding site" evidence="7">
    <location>
        <position position="267"/>
    </location>
    <ligand>
        <name>pyridoxal 5'-phosphate</name>
        <dbReference type="ChEBI" id="CHEBI:597326"/>
    </ligand>
</feature>
<keyword evidence="5 7" id="KW-0663">Pyridoxal phosphate</keyword>
<dbReference type="NCBIfam" id="TIGR01139">
    <property type="entry name" value="cysK"/>
    <property type="match status" value="1"/>
</dbReference>
<dbReference type="InterPro" id="IPR050214">
    <property type="entry name" value="Cys_Synth/Cystath_Beta-Synth"/>
</dbReference>
<dbReference type="Pfam" id="PF00291">
    <property type="entry name" value="PALP"/>
    <property type="match status" value="1"/>
</dbReference>
<evidence type="ECO:0000256" key="4">
    <source>
        <dbReference type="ARBA" id="ARBA00022679"/>
    </source>
</evidence>
<dbReference type="GO" id="GO:0006535">
    <property type="term" value="P:cysteine biosynthetic process from serine"/>
    <property type="evidence" value="ECO:0007669"/>
    <property type="project" value="UniProtKB-UniRule"/>
</dbReference>
<dbReference type="STRING" id="451379.A0A0N5AIP0"/>
<dbReference type="InterPro" id="IPR001926">
    <property type="entry name" value="TrpB-like_PALP"/>
</dbReference>
<dbReference type="NCBIfam" id="TIGR01136">
    <property type="entry name" value="cysKM"/>
    <property type="match status" value="1"/>
</dbReference>
<comment type="similarity">
    <text evidence="2 9">Belongs to the cysteine synthase/cystathionine beta-synthase family.</text>
</comment>
<dbReference type="PROSITE" id="PS00901">
    <property type="entry name" value="CYS_SYNTHASE"/>
    <property type="match status" value="1"/>
</dbReference>
<keyword evidence="6 9" id="KW-0198">Cysteine biosynthesis</keyword>
<evidence type="ECO:0000256" key="9">
    <source>
        <dbReference type="RuleBase" id="RU003985"/>
    </source>
</evidence>
<dbReference type="GO" id="GO:0004124">
    <property type="term" value="F:cysteine synthase activity"/>
    <property type="evidence" value="ECO:0007669"/>
    <property type="project" value="UniProtKB-UniRule"/>
</dbReference>
<evidence type="ECO:0000256" key="6">
    <source>
        <dbReference type="ARBA" id="ARBA00023192"/>
    </source>
</evidence>
<dbReference type="SUPFAM" id="SSF53686">
    <property type="entry name" value="Tryptophan synthase beta subunit-like PLP-dependent enzymes"/>
    <property type="match status" value="1"/>
</dbReference>
<dbReference type="FunFam" id="3.40.50.1100:FF:000006">
    <property type="entry name" value="Cysteine synthase"/>
    <property type="match status" value="1"/>
</dbReference>
<organism evidence="11 12">
    <name type="scientific">Syphacia muris</name>
    <dbReference type="NCBI Taxonomy" id="451379"/>
    <lineage>
        <taxon>Eukaryota</taxon>
        <taxon>Metazoa</taxon>
        <taxon>Ecdysozoa</taxon>
        <taxon>Nematoda</taxon>
        <taxon>Chromadorea</taxon>
        <taxon>Rhabditida</taxon>
        <taxon>Spirurina</taxon>
        <taxon>Oxyuridomorpha</taxon>
        <taxon>Oxyuroidea</taxon>
        <taxon>Oxyuridae</taxon>
        <taxon>Syphacia</taxon>
    </lineage>
</organism>
<evidence type="ECO:0000256" key="7">
    <source>
        <dbReference type="PIRSR" id="PIRSR605856-50"/>
    </source>
</evidence>
<dbReference type="AlphaFoldDB" id="A0A0N5AIP0"/>
<dbReference type="PANTHER" id="PTHR10314">
    <property type="entry name" value="CYSTATHIONINE BETA-SYNTHASE"/>
    <property type="match status" value="1"/>
</dbReference>
<evidence type="ECO:0000256" key="5">
    <source>
        <dbReference type="ARBA" id="ARBA00022898"/>
    </source>
</evidence>
<feature type="binding site" evidence="7">
    <location>
        <position position="75"/>
    </location>
    <ligand>
        <name>pyridoxal 5'-phosphate</name>
        <dbReference type="ChEBI" id="CHEBI:597326"/>
    </ligand>
</feature>
<reference evidence="12" key="1">
    <citation type="submission" date="2017-02" db="UniProtKB">
        <authorList>
            <consortium name="WormBaseParasite"/>
        </authorList>
    </citation>
    <scope>IDENTIFICATION</scope>
</reference>
<comment type="catalytic activity">
    <reaction evidence="9">
        <text>O-acetyl-L-serine + hydrogen sulfide = L-cysteine + acetate</text>
        <dbReference type="Rhea" id="RHEA:14829"/>
        <dbReference type="ChEBI" id="CHEBI:29919"/>
        <dbReference type="ChEBI" id="CHEBI:30089"/>
        <dbReference type="ChEBI" id="CHEBI:35235"/>
        <dbReference type="ChEBI" id="CHEBI:58340"/>
        <dbReference type="EC" id="2.5.1.47"/>
    </reaction>
</comment>
<dbReference type="Gene3D" id="3.40.50.1100">
    <property type="match status" value="2"/>
</dbReference>
<dbReference type="InterPro" id="IPR001216">
    <property type="entry name" value="P-phosphate_BS"/>
</dbReference>
<dbReference type="CDD" id="cd01561">
    <property type="entry name" value="CBS_like"/>
    <property type="match status" value="1"/>
</dbReference>
<accession>A0A0N5AIP0</accession>
<evidence type="ECO:0000313" key="12">
    <source>
        <dbReference type="WBParaSite" id="SMUV_0000429201-mRNA-1"/>
    </source>
</evidence>